<reference evidence="9 10" key="1">
    <citation type="submission" date="2019-11" db="EMBL/GenBank/DDBJ databases">
        <title>Venturia inaequalis Genome Resource.</title>
        <authorList>
            <person name="Lichtner F.J."/>
        </authorList>
    </citation>
    <scope>NUCLEOTIDE SEQUENCE [LARGE SCALE GENOMIC DNA]</scope>
    <source>
        <strain evidence="9">Bline_iso_100314</strain>
    </source>
</reference>
<dbReference type="Proteomes" id="UP000433883">
    <property type="component" value="Unassembled WGS sequence"/>
</dbReference>
<dbReference type="Pfam" id="PF00271">
    <property type="entry name" value="Helicase_C"/>
    <property type="match status" value="1"/>
</dbReference>
<dbReference type="InterPro" id="IPR001650">
    <property type="entry name" value="Helicase_C-like"/>
</dbReference>
<dbReference type="PROSITE" id="PS51194">
    <property type="entry name" value="HELICASE_CTER"/>
    <property type="match status" value="1"/>
</dbReference>
<dbReference type="SUPFAM" id="SSF52540">
    <property type="entry name" value="P-loop containing nucleoside triphosphate hydrolases"/>
    <property type="match status" value="1"/>
</dbReference>
<organism evidence="9 10">
    <name type="scientific">Venturia inaequalis</name>
    <name type="common">Apple scab fungus</name>
    <dbReference type="NCBI Taxonomy" id="5025"/>
    <lineage>
        <taxon>Eukaryota</taxon>
        <taxon>Fungi</taxon>
        <taxon>Dikarya</taxon>
        <taxon>Ascomycota</taxon>
        <taxon>Pezizomycotina</taxon>
        <taxon>Dothideomycetes</taxon>
        <taxon>Pleosporomycetidae</taxon>
        <taxon>Venturiales</taxon>
        <taxon>Venturiaceae</taxon>
        <taxon>Venturia</taxon>
    </lineage>
</organism>
<proteinExistence type="inferred from homology"/>
<dbReference type="EMBL" id="WNWQ01000309">
    <property type="protein sequence ID" value="KAE9970917.1"/>
    <property type="molecule type" value="Genomic_DNA"/>
</dbReference>
<evidence type="ECO:0000313" key="10">
    <source>
        <dbReference type="Proteomes" id="UP000433883"/>
    </source>
</evidence>
<evidence type="ECO:0000259" key="7">
    <source>
        <dbReference type="PROSITE" id="PS51192"/>
    </source>
</evidence>
<dbReference type="Gene3D" id="3.40.50.300">
    <property type="entry name" value="P-loop containing nucleotide triphosphate hydrolases"/>
    <property type="match status" value="2"/>
</dbReference>
<dbReference type="SMART" id="SM00487">
    <property type="entry name" value="DEXDc"/>
    <property type="match status" value="1"/>
</dbReference>
<dbReference type="InterPro" id="IPR027417">
    <property type="entry name" value="P-loop_NTPase"/>
</dbReference>
<keyword evidence="2 5" id="KW-0378">Hydrolase</keyword>
<dbReference type="AlphaFoldDB" id="A0A8H3YV13"/>
<dbReference type="SMART" id="SM00490">
    <property type="entry name" value="HELICc"/>
    <property type="match status" value="1"/>
</dbReference>
<sequence length="493" mass="53696">MNGILEPPLLNAIAAMKYVHMTEVQHKVLTDMGDIKSDALVQAKTGTGKTIAFLLPALQNLLTGPKLPHGQVGILIISPTRELAVQIAEECDRLTASLPTHVDCHTAFGGTAKAASLKRFMKGNPAVLVATPGRLLDYLSDPSVRKKFTGIRTVILDEADTMLESGHLVSVRNILKQIPPKSEGWQGLCFSATLPSRVRDVVHHILAPGYKHISTIDENEPPTTANAPQHSIIIPDIKDTFNFIQAFLQTEYEAAPDNFKAIVFSSTANSTRLLHDLFIDIIPGMPVYQMQSRMNQSQRSKATEGFKVTKKGILFASDVVGRGMDFPNVGLVAQIGLPSSGEQYIHRVGRTARAGNSGRATILLTKPESFFLEQNKALPITPHPESAAIDKKAREVAPQLSRQLQNVDDAVKGKAYAAWFGFNRPLLFKKDKIALVKEGNAFSEAMGNEVPPAISAKAIGMMGLKGVPGIRIDPTRPTSQRARNDQSGGRWQR</sequence>
<feature type="region of interest" description="Disordered" evidence="6">
    <location>
        <begin position="469"/>
        <end position="493"/>
    </location>
</feature>
<dbReference type="InterPro" id="IPR014001">
    <property type="entry name" value="Helicase_ATP-bd"/>
</dbReference>
<protein>
    <recommendedName>
        <fullName evidence="5">ATP-dependent RNA helicase</fullName>
        <ecNumber evidence="5">3.6.4.13</ecNumber>
    </recommendedName>
</protein>
<feature type="domain" description="Helicase ATP-binding" evidence="7">
    <location>
        <begin position="30"/>
        <end position="212"/>
    </location>
</feature>
<dbReference type="GO" id="GO:0016787">
    <property type="term" value="F:hydrolase activity"/>
    <property type="evidence" value="ECO:0007669"/>
    <property type="project" value="UniProtKB-KW"/>
</dbReference>
<name>A0A8H3YV13_VENIN</name>
<dbReference type="EC" id="3.6.4.13" evidence="5"/>
<dbReference type="PANTHER" id="PTHR24031">
    <property type="entry name" value="RNA HELICASE"/>
    <property type="match status" value="1"/>
</dbReference>
<dbReference type="GO" id="GO:0005524">
    <property type="term" value="F:ATP binding"/>
    <property type="evidence" value="ECO:0007669"/>
    <property type="project" value="UniProtKB-UniRule"/>
</dbReference>
<feature type="compositionally biased region" description="Polar residues" evidence="6">
    <location>
        <begin position="476"/>
        <end position="493"/>
    </location>
</feature>
<dbReference type="GO" id="GO:0003724">
    <property type="term" value="F:RNA helicase activity"/>
    <property type="evidence" value="ECO:0007669"/>
    <property type="project" value="UniProtKB-EC"/>
</dbReference>
<dbReference type="InterPro" id="IPR011545">
    <property type="entry name" value="DEAD/DEAH_box_helicase_dom"/>
</dbReference>
<evidence type="ECO:0000256" key="6">
    <source>
        <dbReference type="SAM" id="MobiDB-lite"/>
    </source>
</evidence>
<evidence type="ECO:0000313" key="9">
    <source>
        <dbReference type="EMBL" id="KAE9970917.1"/>
    </source>
</evidence>
<keyword evidence="4 5" id="KW-0694">RNA-binding</keyword>
<dbReference type="GO" id="GO:0003723">
    <property type="term" value="F:RNA binding"/>
    <property type="evidence" value="ECO:0007669"/>
    <property type="project" value="UniProtKB-UniRule"/>
</dbReference>
<dbReference type="Pfam" id="PF00270">
    <property type="entry name" value="DEAD"/>
    <property type="match status" value="1"/>
</dbReference>
<evidence type="ECO:0000256" key="2">
    <source>
        <dbReference type="ARBA" id="ARBA00022801"/>
    </source>
</evidence>
<evidence type="ECO:0000256" key="4">
    <source>
        <dbReference type="ARBA" id="ARBA00022884"/>
    </source>
</evidence>
<feature type="domain" description="Helicase C-terminal" evidence="8">
    <location>
        <begin position="242"/>
        <end position="397"/>
    </location>
</feature>
<dbReference type="PROSITE" id="PS51192">
    <property type="entry name" value="HELICASE_ATP_BIND_1"/>
    <property type="match status" value="1"/>
</dbReference>
<keyword evidence="5" id="KW-0347">Helicase</keyword>
<gene>
    <name evidence="9" type="ORF">BLS_004677</name>
</gene>
<evidence type="ECO:0000256" key="1">
    <source>
        <dbReference type="ARBA" id="ARBA00022741"/>
    </source>
</evidence>
<comment type="domain">
    <text evidence="5">The Q motif is unique to and characteristic of the DEAD box family of RNA helicases and controls ATP binding and hydrolysis.</text>
</comment>
<evidence type="ECO:0000259" key="8">
    <source>
        <dbReference type="PROSITE" id="PS51194"/>
    </source>
</evidence>
<keyword evidence="3 5" id="KW-0067">ATP-binding</keyword>
<comment type="similarity">
    <text evidence="5">Belongs to the DEAD box helicase family.</text>
</comment>
<dbReference type="CDD" id="cd18787">
    <property type="entry name" value="SF2_C_DEAD"/>
    <property type="match status" value="1"/>
</dbReference>
<evidence type="ECO:0000256" key="3">
    <source>
        <dbReference type="ARBA" id="ARBA00022840"/>
    </source>
</evidence>
<keyword evidence="1 5" id="KW-0547">Nucleotide-binding</keyword>
<accession>A0A8H3YV13</accession>
<comment type="catalytic activity">
    <reaction evidence="5">
        <text>ATP + H2O = ADP + phosphate + H(+)</text>
        <dbReference type="Rhea" id="RHEA:13065"/>
        <dbReference type="ChEBI" id="CHEBI:15377"/>
        <dbReference type="ChEBI" id="CHEBI:15378"/>
        <dbReference type="ChEBI" id="CHEBI:30616"/>
        <dbReference type="ChEBI" id="CHEBI:43474"/>
        <dbReference type="ChEBI" id="CHEBI:456216"/>
        <dbReference type="EC" id="3.6.4.13"/>
    </reaction>
</comment>
<comment type="function">
    <text evidence="5">RNA helicase.</text>
</comment>
<comment type="caution">
    <text evidence="9">The sequence shown here is derived from an EMBL/GenBank/DDBJ whole genome shotgun (WGS) entry which is preliminary data.</text>
</comment>
<evidence type="ECO:0000256" key="5">
    <source>
        <dbReference type="RuleBase" id="RU365068"/>
    </source>
</evidence>